<comment type="caution">
    <text evidence="11">The sequence shown here is derived from an EMBL/GenBank/DDBJ whole genome shotgun (WGS) entry which is preliminary data.</text>
</comment>
<feature type="non-terminal residue" evidence="11">
    <location>
        <position position="1"/>
    </location>
</feature>
<dbReference type="Proteomes" id="UP001432027">
    <property type="component" value="Unassembled WGS sequence"/>
</dbReference>
<name>A0AAV5S932_9BILA</name>
<dbReference type="GO" id="GO:0015271">
    <property type="term" value="F:outward rectifier potassium channel activity"/>
    <property type="evidence" value="ECO:0007669"/>
    <property type="project" value="TreeGrafter"/>
</dbReference>
<proteinExistence type="inferred from homology"/>
<feature type="domain" description="Potassium channel" evidence="10">
    <location>
        <begin position="127"/>
        <end position="198"/>
    </location>
</feature>
<keyword evidence="7 8" id="KW-0407">Ion channel</keyword>
<keyword evidence="12" id="KW-1185">Reference proteome</keyword>
<feature type="domain" description="Potassium channel" evidence="10">
    <location>
        <begin position="4"/>
        <end position="59"/>
    </location>
</feature>
<feature type="transmembrane region" description="Helical" evidence="9">
    <location>
        <begin position="38"/>
        <end position="63"/>
    </location>
</feature>
<dbReference type="AlphaFoldDB" id="A0AAV5S932"/>
<evidence type="ECO:0000313" key="12">
    <source>
        <dbReference type="Proteomes" id="UP001432027"/>
    </source>
</evidence>
<protein>
    <recommendedName>
        <fullName evidence="10">Potassium channel domain-containing protein</fullName>
    </recommendedName>
</protein>
<evidence type="ECO:0000256" key="5">
    <source>
        <dbReference type="ARBA" id="ARBA00023065"/>
    </source>
</evidence>
<dbReference type="SUPFAM" id="SSF81324">
    <property type="entry name" value="Voltage-gated potassium channels"/>
    <property type="match status" value="2"/>
</dbReference>
<keyword evidence="3 8" id="KW-0812">Transmembrane</keyword>
<evidence type="ECO:0000256" key="2">
    <source>
        <dbReference type="ARBA" id="ARBA00022448"/>
    </source>
</evidence>
<reference evidence="11" key="1">
    <citation type="submission" date="2023-10" db="EMBL/GenBank/DDBJ databases">
        <title>Genome assembly of Pristionchus species.</title>
        <authorList>
            <person name="Yoshida K."/>
            <person name="Sommer R.J."/>
        </authorList>
    </citation>
    <scope>NUCLEOTIDE SEQUENCE</scope>
    <source>
        <strain evidence="11">RS0144</strain>
    </source>
</reference>
<comment type="subcellular location">
    <subcellularLocation>
        <location evidence="1">Membrane</location>
        <topology evidence="1">Multi-pass membrane protein</topology>
    </subcellularLocation>
</comment>
<dbReference type="PANTHER" id="PTHR11003">
    <property type="entry name" value="POTASSIUM CHANNEL, SUBFAMILY K"/>
    <property type="match status" value="1"/>
</dbReference>
<evidence type="ECO:0000256" key="8">
    <source>
        <dbReference type="RuleBase" id="RU003857"/>
    </source>
</evidence>
<evidence type="ECO:0000256" key="1">
    <source>
        <dbReference type="ARBA" id="ARBA00004141"/>
    </source>
</evidence>
<comment type="similarity">
    <text evidence="8">Belongs to the two pore domain potassium channel (TC 1.A.1.8) family.</text>
</comment>
<dbReference type="GO" id="GO:0030322">
    <property type="term" value="P:stabilization of membrane potential"/>
    <property type="evidence" value="ECO:0007669"/>
    <property type="project" value="TreeGrafter"/>
</dbReference>
<dbReference type="InterPro" id="IPR003280">
    <property type="entry name" value="2pore_dom_K_chnl"/>
</dbReference>
<accession>A0AAV5S932</accession>
<sequence length="248" mass="27534">VETAWTFWMSFLYAGTIYTTIGYGNIACKTVAGRCATMVYAIFGIPIMIIILGDLGSFLLILVKRISTFGDDMRRFMGGRSLSVSTLDIDGKTSIVEEGIVDGEDGLQKSDQNHNRSDPPVLSTLIATVAWILLSAAVFCLWEDWDFFTSVYFFVISLTTIGLGDVTPAHPEYMIATFGVVLTGLAMVTVFIDVVKEKIELMYMALLEKQLELYMKAVDTGDPAATEQMMEQLQSKSKYLFPLMSKRS</sequence>
<dbReference type="InterPro" id="IPR013099">
    <property type="entry name" value="K_chnl_dom"/>
</dbReference>
<dbReference type="EMBL" id="BTSX01000001">
    <property type="protein sequence ID" value="GMS79100.1"/>
    <property type="molecule type" value="Genomic_DNA"/>
</dbReference>
<dbReference type="Gene3D" id="1.10.287.70">
    <property type="match status" value="1"/>
</dbReference>
<keyword evidence="5 8" id="KW-0406">Ion transport</keyword>
<feature type="transmembrane region" description="Helical" evidence="9">
    <location>
        <begin position="6"/>
        <end position="26"/>
    </location>
</feature>
<dbReference type="Pfam" id="PF07885">
    <property type="entry name" value="Ion_trans_2"/>
    <property type="match status" value="2"/>
</dbReference>
<dbReference type="GO" id="GO:0022841">
    <property type="term" value="F:potassium ion leak channel activity"/>
    <property type="evidence" value="ECO:0007669"/>
    <property type="project" value="TreeGrafter"/>
</dbReference>
<feature type="transmembrane region" description="Helical" evidence="9">
    <location>
        <begin position="173"/>
        <end position="195"/>
    </location>
</feature>
<feature type="transmembrane region" description="Helical" evidence="9">
    <location>
        <begin position="121"/>
        <end position="142"/>
    </location>
</feature>
<evidence type="ECO:0000256" key="7">
    <source>
        <dbReference type="ARBA" id="ARBA00023303"/>
    </source>
</evidence>
<keyword evidence="2 8" id="KW-0813">Transport</keyword>
<evidence type="ECO:0000256" key="9">
    <source>
        <dbReference type="SAM" id="Phobius"/>
    </source>
</evidence>
<feature type="non-terminal residue" evidence="11">
    <location>
        <position position="248"/>
    </location>
</feature>
<keyword evidence="6 9" id="KW-0472">Membrane</keyword>
<organism evidence="11 12">
    <name type="scientific">Pristionchus entomophagus</name>
    <dbReference type="NCBI Taxonomy" id="358040"/>
    <lineage>
        <taxon>Eukaryota</taxon>
        <taxon>Metazoa</taxon>
        <taxon>Ecdysozoa</taxon>
        <taxon>Nematoda</taxon>
        <taxon>Chromadorea</taxon>
        <taxon>Rhabditida</taxon>
        <taxon>Rhabditina</taxon>
        <taxon>Diplogasteromorpha</taxon>
        <taxon>Diplogasteroidea</taxon>
        <taxon>Neodiplogasteridae</taxon>
        <taxon>Pristionchus</taxon>
    </lineage>
</organism>
<evidence type="ECO:0000256" key="4">
    <source>
        <dbReference type="ARBA" id="ARBA00022989"/>
    </source>
</evidence>
<gene>
    <name evidence="11" type="ORF">PENTCL1PPCAC_1275</name>
</gene>
<evidence type="ECO:0000256" key="3">
    <source>
        <dbReference type="ARBA" id="ARBA00022692"/>
    </source>
</evidence>
<dbReference type="GO" id="GO:0005886">
    <property type="term" value="C:plasma membrane"/>
    <property type="evidence" value="ECO:0007669"/>
    <property type="project" value="TreeGrafter"/>
</dbReference>
<evidence type="ECO:0000259" key="10">
    <source>
        <dbReference type="Pfam" id="PF07885"/>
    </source>
</evidence>
<dbReference type="PRINTS" id="PR01333">
    <property type="entry name" value="2POREKCHANEL"/>
</dbReference>
<feature type="transmembrane region" description="Helical" evidence="9">
    <location>
        <begin position="149"/>
        <end position="167"/>
    </location>
</feature>
<dbReference type="PANTHER" id="PTHR11003:SF61">
    <property type="entry name" value="POTASSIUM CHANNEL DOMAIN-CONTAINING PROTEIN"/>
    <property type="match status" value="1"/>
</dbReference>
<evidence type="ECO:0000256" key="6">
    <source>
        <dbReference type="ARBA" id="ARBA00023136"/>
    </source>
</evidence>
<evidence type="ECO:0000313" key="11">
    <source>
        <dbReference type="EMBL" id="GMS79100.1"/>
    </source>
</evidence>
<keyword evidence="4 9" id="KW-1133">Transmembrane helix</keyword>